<proteinExistence type="predicted"/>
<dbReference type="Proteomes" id="UP000294933">
    <property type="component" value="Unassembled WGS sequence"/>
</dbReference>
<evidence type="ECO:0008006" key="3">
    <source>
        <dbReference type="Google" id="ProtNLM"/>
    </source>
</evidence>
<reference evidence="1 2" key="1">
    <citation type="submission" date="2018-06" db="EMBL/GenBank/DDBJ databases">
        <title>A transcriptomic atlas of mushroom development highlights an independent origin of complex multicellularity.</title>
        <authorList>
            <consortium name="DOE Joint Genome Institute"/>
            <person name="Krizsan K."/>
            <person name="Almasi E."/>
            <person name="Merenyi Z."/>
            <person name="Sahu N."/>
            <person name="Viragh M."/>
            <person name="Koszo T."/>
            <person name="Mondo S."/>
            <person name="Kiss B."/>
            <person name="Balint B."/>
            <person name="Kues U."/>
            <person name="Barry K."/>
            <person name="Hegedus J.C."/>
            <person name="Henrissat B."/>
            <person name="Johnson J."/>
            <person name="Lipzen A."/>
            <person name="Ohm R."/>
            <person name="Nagy I."/>
            <person name="Pangilinan J."/>
            <person name="Yan J."/>
            <person name="Xiong Y."/>
            <person name="Grigoriev I.V."/>
            <person name="Hibbett D.S."/>
            <person name="Nagy L.G."/>
        </authorList>
    </citation>
    <scope>NUCLEOTIDE SEQUENCE [LARGE SCALE GENOMIC DNA]</scope>
    <source>
        <strain evidence="1 2">SZMC22713</strain>
    </source>
</reference>
<dbReference type="EMBL" id="ML170947">
    <property type="protein sequence ID" value="TDL13143.1"/>
    <property type="molecule type" value="Genomic_DNA"/>
</dbReference>
<dbReference type="STRING" id="50990.A0A4Y7PD09"/>
<evidence type="ECO:0000313" key="2">
    <source>
        <dbReference type="Proteomes" id="UP000294933"/>
    </source>
</evidence>
<dbReference type="AlphaFoldDB" id="A0A4Y7PD09"/>
<name>A0A4Y7PD09_9AGAM</name>
<organism evidence="1 2">
    <name type="scientific">Rickenella mellea</name>
    <dbReference type="NCBI Taxonomy" id="50990"/>
    <lineage>
        <taxon>Eukaryota</taxon>
        <taxon>Fungi</taxon>
        <taxon>Dikarya</taxon>
        <taxon>Basidiomycota</taxon>
        <taxon>Agaricomycotina</taxon>
        <taxon>Agaricomycetes</taxon>
        <taxon>Hymenochaetales</taxon>
        <taxon>Rickenellaceae</taxon>
        <taxon>Rickenella</taxon>
    </lineage>
</organism>
<dbReference type="OrthoDB" id="2593747at2759"/>
<feature type="non-terminal residue" evidence="1">
    <location>
        <position position="156"/>
    </location>
</feature>
<evidence type="ECO:0000313" key="1">
    <source>
        <dbReference type="EMBL" id="TDL13143.1"/>
    </source>
</evidence>
<gene>
    <name evidence="1" type="ORF">BD410DRAFT_735677</name>
</gene>
<protein>
    <recommendedName>
        <fullName evidence="3">BTB domain-containing protein</fullName>
    </recommendedName>
</protein>
<dbReference type="VEuPathDB" id="FungiDB:BD410DRAFT_735677"/>
<keyword evidence="2" id="KW-1185">Reference proteome</keyword>
<sequence length="156" mass="18316">MDSEYYFTWIVFLVEDCYFNVPRIYFEQSERFMNTYRQRLRSRVADGTSLDCPFRLENVSAADFKALLKLLIPLPGREEGNLTKAEWLGVLKLSKKWDYMEIFDTATNKLTKVKMDAVERILLGDEYGIPAWLVYAHAHLVVRKKYLSDDEGERLG</sequence>
<accession>A0A4Y7PD09</accession>